<evidence type="ECO:0000313" key="5">
    <source>
        <dbReference type="EMBL" id="RKN35347.1"/>
    </source>
</evidence>
<protein>
    <recommendedName>
        <fullName evidence="3">General stress protein 17M-like domain-containing protein</fullName>
    </recommendedName>
</protein>
<keyword evidence="2" id="KW-0472">Membrane</keyword>
<dbReference type="EMBL" id="RAZS01000009">
    <property type="protein sequence ID" value="RKN16088.1"/>
    <property type="molecule type" value="Genomic_DNA"/>
</dbReference>
<feature type="domain" description="General stress protein 17M-like" evidence="3">
    <location>
        <begin position="46"/>
        <end position="119"/>
    </location>
</feature>
<evidence type="ECO:0000313" key="4">
    <source>
        <dbReference type="EMBL" id="RKN16088.1"/>
    </source>
</evidence>
<feature type="transmembrane region" description="Helical" evidence="2">
    <location>
        <begin position="95"/>
        <end position="116"/>
    </location>
</feature>
<feature type="transmembrane region" description="Helical" evidence="2">
    <location>
        <begin position="122"/>
        <end position="144"/>
    </location>
</feature>
<keyword evidence="2" id="KW-1133">Transmembrane helix</keyword>
<dbReference type="Proteomes" id="UP000271548">
    <property type="component" value="Unassembled WGS sequence"/>
</dbReference>
<comment type="caution">
    <text evidence="5">The sequence shown here is derived from an EMBL/GenBank/DDBJ whole genome shotgun (WGS) entry which is preliminary data.</text>
</comment>
<dbReference type="AlphaFoldDB" id="A0A3A9YLU5"/>
<accession>A0A3A9YLU5</accession>
<dbReference type="RefSeq" id="WP_120681293.1">
    <property type="nucleotide sequence ID" value="NZ_RAZS01000009.1"/>
</dbReference>
<sequence length="198" mass="20190">MTSASGPNAGWRSAMPGGGLLPSGLAGRTTPPGDGHGPETGPPTVTIGSYPDYSTAQRVVDYLADNRFPVEHTAIVGTNLTLVETVLGRMDTGRAALIGAGTGAWFGLFIGLLFGIFTVGNWLGVIVVGLVVGAIWGAIFGAVAHAMTGGQRDFTSASSLRAGQYAVIVDATLADQARQLLGRLNLGTSAPAPTPETR</sequence>
<evidence type="ECO:0000259" key="3">
    <source>
        <dbReference type="Pfam" id="PF11181"/>
    </source>
</evidence>
<feature type="region of interest" description="Disordered" evidence="1">
    <location>
        <begin position="1"/>
        <end position="48"/>
    </location>
</feature>
<organism evidence="5 7">
    <name type="scientific">Micromonospora musae</name>
    <dbReference type="NCBI Taxonomy" id="1894970"/>
    <lineage>
        <taxon>Bacteria</taxon>
        <taxon>Bacillati</taxon>
        <taxon>Actinomycetota</taxon>
        <taxon>Actinomycetes</taxon>
        <taxon>Micromonosporales</taxon>
        <taxon>Micromonosporaceae</taxon>
        <taxon>Micromonospora</taxon>
    </lineage>
</organism>
<evidence type="ECO:0000313" key="6">
    <source>
        <dbReference type="Proteomes" id="UP000271548"/>
    </source>
</evidence>
<dbReference type="InterPro" id="IPR025889">
    <property type="entry name" value="GSP17M-like_dom"/>
</dbReference>
<evidence type="ECO:0000256" key="2">
    <source>
        <dbReference type="SAM" id="Phobius"/>
    </source>
</evidence>
<evidence type="ECO:0000313" key="7">
    <source>
        <dbReference type="Proteomes" id="UP000275865"/>
    </source>
</evidence>
<dbReference type="Pfam" id="PF11181">
    <property type="entry name" value="YflT"/>
    <property type="match status" value="1"/>
</dbReference>
<proteinExistence type="predicted"/>
<keyword evidence="2" id="KW-0812">Transmembrane</keyword>
<evidence type="ECO:0000256" key="1">
    <source>
        <dbReference type="SAM" id="MobiDB-lite"/>
    </source>
</evidence>
<keyword evidence="6" id="KW-1185">Reference proteome</keyword>
<reference evidence="6 7" key="1">
    <citation type="submission" date="2018-09" db="EMBL/GenBank/DDBJ databases">
        <title>Micromonospora sp. nov. MS1-9, isolated from a root of Musa sp.</title>
        <authorList>
            <person name="Kuncharoen N."/>
            <person name="Kudo T."/>
            <person name="Ohkuma M."/>
            <person name="Yuki M."/>
            <person name="Tanasupawat S."/>
        </authorList>
    </citation>
    <scope>NUCLEOTIDE SEQUENCE [LARGE SCALE GENOMIC DNA]</scope>
    <source>
        <strain evidence="5 7">MS1-9</strain>
        <strain evidence="4 6">NGC1-4</strain>
    </source>
</reference>
<gene>
    <name evidence="5" type="ORF">D7044_04005</name>
    <name evidence="4" type="ORF">D7147_23620</name>
</gene>
<dbReference type="EMBL" id="RAZT01000002">
    <property type="protein sequence ID" value="RKN35347.1"/>
    <property type="molecule type" value="Genomic_DNA"/>
</dbReference>
<name>A0A3A9YLU5_9ACTN</name>
<dbReference type="Proteomes" id="UP000275865">
    <property type="component" value="Unassembled WGS sequence"/>
</dbReference>
<dbReference type="OrthoDB" id="3381462at2"/>